<evidence type="ECO:0000313" key="2">
    <source>
        <dbReference type="EnsemblPlants" id="EMT17800"/>
    </source>
</evidence>
<dbReference type="Pfam" id="PF03004">
    <property type="entry name" value="Transposase_24"/>
    <property type="match status" value="1"/>
</dbReference>
<dbReference type="EnsemblPlants" id="EMT17800">
    <property type="protein sequence ID" value="EMT17800"/>
    <property type="gene ID" value="F775_22818"/>
</dbReference>
<reference evidence="2" key="1">
    <citation type="submission" date="2015-06" db="UniProtKB">
        <authorList>
            <consortium name="EnsemblPlants"/>
        </authorList>
    </citation>
    <scope>IDENTIFICATION</scope>
</reference>
<feature type="compositionally biased region" description="Basic residues" evidence="1">
    <location>
        <begin position="55"/>
        <end position="68"/>
    </location>
</feature>
<dbReference type="PANTHER" id="PTHR33063">
    <property type="entry name" value="OS02G0583500 PROTEIN"/>
    <property type="match status" value="1"/>
</dbReference>
<feature type="region of interest" description="Disordered" evidence="1">
    <location>
        <begin position="461"/>
        <end position="483"/>
    </location>
</feature>
<feature type="compositionally biased region" description="Polar residues" evidence="1">
    <location>
        <begin position="42"/>
        <end position="52"/>
    </location>
</feature>
<protein>
    <submittedName>
        <fullName evidence="2">Uncharacterized protein</fullName>
    </submittedName>
</protein>
<feature type="region of interest" description="Disordered" evidence="1">
    <location>
        <begin position="136"/>
        <end position="159"/>
    </location>
</feature>
<dbReference type="InterPro" id="IPR004252">
    <property type="entry name" value="Probable_transposase_24"/>
</dbReference>
<sequence length="563" mass="63171">MGKKTAAKKPRGRKTAAEYHPNEDNTSEGESSDDSLVDETEALQSTPAASSNSKGCKKTSQKTSKKRSAAMPPGGVKPRPPKRVHADLPTNPRVTRSKKALLQDADAGDDPGHCDDDNWIANGGDLIAHRDDENEMANEAGGPQSYEEPRERGPNLGKGLERITRRRQGKLPLVIPEGKLRPEAPLLAAKFATECNVTVRHHMPVFKRWKDYKDPDGHVRDGIFKNFVGKVGASTKSKPFSLKLLSTCQFFLLCQLCAIMILTHVFDPHQQRYRLKKEYFIHHPLHLVRRTSPVPSMTDEQWNELVESWKDPKKMGICETNKNNRAQVKFHQTTGSRSYPVHCDNLGDKYKDKEPTALDLFKEYHYSKKKKSYTGVVQAAITEMENKASQPTEDGQESNSATEAGAEVLAKQTKKPRFLQHVGIQHVHARSSDSNCQAELAKRGNVELRALVGTLTMQLKESEEARTRQHEEHMKRDEDNKKKQAEMDAKLDFLLSQLQARSAQGCKLNVTVLCDVVLLLCICAGSGDVPYNFNGLMCILNTWKWANESVNDYGPNKRANQLR</sequence>
<dbReference type="AlphaFoldDB" id="R7WDC1"/>
<name>R7WDC1_AEGTA</name>
<organism evidence="2">
    <name type="scientific">Aegilops tauschii</name>
    <name type="common">Tausch's goatgrass</name>
    <name type="synonym">Aegilops squarrosa</name>
    <dbReference type="NCBI Taxonomy" id="37682"/>
    <lineage>
        <taxon>Eukaryota</taxon>
        <taxon>Viridiplantae</taxon>
        <taxon>Streptophyta</taxon>
        <taxon>Embryophyta</taxon>
        <taxon>Tracheophyta</taxon>
        <taxon>Spermatophyta</taxon>
        <taxon>Magnoliopsida</taxon>
        <taxon>Liliopsida</taxon>
        <taxon>Poales</taxon>
        <taxon>Poaceae</taxon>
        <taxon>BOP clade</taxon>
        <taxon>Pooideae</taxon>
        <taxon>Triticodae</taxon>
        <taxon>Triticeae</taxon>
        <taxon>Triticinae</taxon>
        <taxon>Aegilops</taxon>
    </lineage>
</organism>
<proteinExistence type="predicted"/>
<dbReference type="PANTHER" id="PTHR33063:SF17">
    <property type="entry name" value="OS06G0271400 PROTEIN"/>
    <property type="match status" value="1"/>
</dbReference>
<feature type="region of interest" description="Disordered" evidence="1">
    <location>
        <begin position="1"/>
        <end position="124"/>
    </location>
</feature>
<feature type="compositionally biased region" description="Acidic residues" evidence="1">
    <location>
        <begin position="25"/>
        <end position="41"/>
    </location>
</feature>
<accession>R7WDC1</accession>
<feature type="compositionally biased region" description="Basic and acidic residues" evidence="1">
    <location>
        <begin position="147"/>
        <end position="159"/>
    </location>
</feature>
<feature type="compositionally biased region" description="Basic residues" evidence="1">
    <location>
        <begin position="1"/>
        <end position="14"/>
    </location>
</feature>
<evidence type="ECO:0000256" key="1">
    <source>
        <dbReference type="SAM" id="MobiDB-lite"/>
    </source>
</evidence>